<comment type="catalytic activity">
    <reaction evidence="7 8">
        <text>adenosine(34) in tRNA + H2O + H(+) = inosine(34) in tRNA + NH4(+)</text>
        <dbReference type="Rhea" id="RHEA:43168"/>
        <dbReference type="Rhea" id="RHEA-COMP:10373"/>
        <dbReference type="Rhea" id="RHEA-COMP:10374"/>
        <dbReference type="ChEBI" id="CHEBI:15377"/>
        <dbReference type="ChEBI" id="CHEBI:15378"/>
        <dbReference type="ChEBI" id="CHEBI:28938"/>
        <dbReference type="ChEBI" id="CHEBI:74411"/>
        <dbReference type="ChEBI" id="CHEBI:82852"/>
        <dbReference type="EC" id="3.5.4.33"/>
    </reaction>
</comment>
<dbReference type="PROSITE" id="PS51747">
    <property type="entry name" value="CYT_DCMP_DEAMINASES_2"/>
    <property type="match status" value="1"/>
</dbReference>
<evidence type="ECO:0000256" key="3">
    <source>
        <dbReference type="ARBA" id="ARBA00022694"/>
    </source>
</evidence>
<dbReference type="PANTHER" id="PTHR11079:SF202">
    <property type="entry name" value="TRNA-SPECIFIC ADENOSINE DEAMINASE"/>
    <property type="match status" value="1"/>
</dbReference>
<dbReference type="NCBIfam" id="NF008113">
    <property type="entry name" value="PRK10860.1"/>
    <property type="match status" value="1"/>
</dbReference>
<sequence>MDKRQPYSDEYYMDEAIQEAKKAEIIDEVPIGAVVVYQGQIIGRGHNLRETSHDPTSHAEICAIRAAAEFMGDWRLEECDIYVTLEPCPMCAGAIIQARMRTCIYGTVDPKAGCVDTLFHLLTEERFNHQTEVVRGIRQQECAELLKLFFRKLRKRKKG</sequence>
<evidence type="ECO:0000313" key="11">
    <source>
        <dbReference type="Proteomes" id="UP000184476"/>
    </source>
</evidence>
<keyword evidence="4 8" id="KW-0479">Metal-binding</keyword>
<evidence type="ECO:0000313" key="10">
    <source>
        <dbReference type="EMBL" id="SHE89187.1"/>
    </source>
</evidence>
<dbReference type="FunFam" id="3.40.140.10:FF:000005">
    <property type="entry name" value="tRNA-specific adenosine deaminase"/>
    <property type="match status" value="1"/>
</dbReference>
<gene>
    <name evidence="8" type="primary">tadA</name>
    <name evidence="10" type="ORF">SAMN05444392_104158</name>
</gene>
<dbReference type="InterPro" id="IPR016192">
    <property type="entry name" value="APOBEC/CMP_deaminase_Zn-bd"/>
</dbReference>
<evidence type="ECO:0000256" key="8">
    <source>
        <dbReference type="HAMAP-Rule" id="MF_00972"/>
    </source>
</evidence>
<dbReference type="EC" id="3.5.4.33" evidence="8"/>
<evidence type="ECO:0000256" key="2">
    <source>
        <dbReference type="ARBA" id="ARBA00011738"/>
    </source>
</evidence>
<dbReference type="OrthoDB" id="9802676at2"/>
<dbReference type="Proteomes" id="UP000184476">
    <property type="component" value="Unassembled WGS sequence"/>
</dbReference>
<dbReference type="GO" id="GO:0008270">
    <property type="term" value="F:zinc ion binding"/>
    <property type="evidence" value="ECO:0007669"/>
    <property type="project" value="UniProtKB-UniRule"/>
</dbReference>
<comment type="subunit">
    <text evidence="2 8">Homodimer.</text>
</comment>
<proteinExistence type="inferred from homology"/>
<keyword evidence="11" id="KW-1185">Reference proteome</keyword>
<dbReference type="PROSITE" id="PS00903">
    <property type="entry name" value="CYT_DCMP_DEAMINASES_1"/>
    <property type="match status" value="1"/>
</dbReference>
<dbReference type="InterPro" id="IPR016193">
    <property type="entry name" value="Cytidine_deaminase-like"/>
</dbReference>
<dbReference type="AlphaFoldDB" id="A0A1M4X6W3"/>
<dbReference type="Pfam" id="PF14437">
    <property type="entry name" value="MafB19-deam"/>
    <property type="match status" value="1"/>
</dbReference>
<feature type="binding site" evidence="8">
    <location>
        <position position="88"/>
    </location>
    <ligand>
        <name>Zn(2+)</name>
        <dbReference type="ChEBI" id="CHEBI:29105"/>
        <note>catalytic</note>
    </ligand>
</feature>
<dbReference type="RefSeq" id="WP_073154545.1">
    <property type="nucleotide sequence ID" value="NZ_FQVL01000004.1"/>
</dbReference>
<dbReference type="EMBL" id="FQVL01000004">
    <property type="protein sequence ID" value="SHE89187.1"/>
    <property type="molecule type" value="Genomic_DNA"/>
</dbReference>
<dbReference type="HAMAP" id="MF_00972">
    <property type="entry name" value="tRNA_aden_deaminase"/>
    <property type="match status" value="1"/>
</dbReference>
<feature type="domain" description="CMP/dCMP-type deaminase" evidence="9">
    <location>
        <begin position="7"/>
        <end position="116"/>
    </location>
</feature>
<name>A0A1M4X6W3_9BACL</name>
<evidence type="ECO:0000256" key="7">
    <source>
        <dbReference type="ARBA" id="ARBA00048045"/>
    </source>
</evidence>
<dbReference type="PANTHER" id="PTHR11079">
    <property type="entry name" value="CYTOSINE DEAMINASE FAMILY MEMBER"/>
    <property type="match status" value="1"/>
</dbReference>
<dbReference type="GO" id="GO:0002100">
    <property type="term" value="P:tRNA wobble adenosine to inosine editing"/>
    <property type="evidence" value="ECO:0007669"/>
    <property type="project" value="UniProtKB-UniRule"/>
</dbReference>
<keyword evidence="5 8" id="KW-0378">Hydrolase</keyword>
<evidence type="ECO:0000256" key="5">
    <source>
        <dbReference type="ARBA" id="ARBA00022801"/>
    </source>
</evidence>
<comment type="similarity">
    <text evidence="1">Belongs to the cytidine and deoxycytidylate deaminase family. ADAT2 subfamily.</text>
</comment>
<reference evidence="10 11" key="1">
    <citation type="submission" date="2016-11" db="EMBL/GenBank/DDBJ databases">
        <authorList>
            <person name="Jaros S."/>
            <person name="Januszkiewicz K."/>
            <person name="Wedrychowicz H."/>
        </authorList>
    </citation>
    <scope>NUCLEOTIDE SEQUENCE [LARGE SCALE GENOMIC DNA]</scope>
    <source>
        <strain evidence="10 11">DSM 44666</strain>
    </source>
</reference>
<evidence type="ECO:0000256" key="1">
    <source>
        <dbReference type="ARBA" id="ARBA00010669"/>
    </source>
</evidence>
<evidence type="ECO:0000259" key="9">
    <source>
        <dbReference type="PROSITE" id="PS51747"/>
    </source>
</evidence>
<dbReference type="SUPFAM" id="SSF53927">
    <property type="entry name" value="Cytidine deaminase-like"/>
    <property type="match status" value="1"/>
</dbReference>
<dbReference type="STRING" id="112248.SAMN05444392_104158"/>
<organism evidence="10 11">
    <name type="scientific">Seinonella peptonophila</name>
    <dbReference type="NCBI Taxonomy" id="112248"/>
    <lineage>
        <taxon>Bacteria</taxon>
        <taxon>Bacillati</taxon>
        <taxon>Bacillota</taxon>
        <taxon>Bacilli</taxon>
        <taxon>Bacillales</taxon>
        <taxon>Thermoactinomycetaceae</taxon>
        <taxon>Seinonella</taxon>
    </lineage>
</organism>
<keyword evidence="6 8" id="KW-0862">Zinc</keyword>
<feature type="binding site" evidence="8">
    <location>
        <position position="91"/>
    </location>
    <ligand>
        <name>Zn(2+)</name>
        <dbReference type="ChEBI" id="CHEBI:29105"/>
        <note>catalytic</note>
    </ligand>
</feature>
<keyword evidence="3 8" id="KW-0819">tRNA processing</keyword>
<comment type="cofactor">
    <cofactor evidence="8">
        <name>Zn(2+)</name>
        <dbReference type="ChEBI" id="CHEBI:29105"/>
    </cofactor>
    <text evidence="8">Binds 1 zinc ion per subunit.</text>
</comment>
<evidence type="ECO:0000256" key="4">
    <source>
        <dbReference type="ARBA" id="ARBA00022723"/>
    </source>
</evidence>
<dbReference type="InterPro" id="IPR058535">
    <property type="entry name" value="MafB19-deam"/>
</dbReference>
<feature type="active site" description="Proton donor" evidence="8">
    <location>
        <position position="60"/>
    </location>
</feature>
<feature type="binding site" evidence="8">
    <location>
        <position position="58"/>
    </location>
    <ligand>
        <name>Zn(2+)</name>
        <dbReference type="ChEBI" id="CHEBI:29105"/>
        <note>catalytic</note>
    </ligand>
</feature>
<protein>
    <recommendedName>
        <fullName evidence="8">tRNA-specific adenosine deaminase</fullName>
        <ecNumber evidence="8">3.5.4.33</ecNumber>
    </recommendedName>
</protein>
<evidence type="ECO:0000256" key="6">
    <source>
        <dbReference type="ARBA" id="ARBA00022833"/>
    </source>
</evidence>
<dbReference type="InterPro" id="IPR002125">
    <property type="entry name" value="CMP_dCMP_dom"/>
</dbReference>
<dbReference type="GO" id="GO:0052717">
    <property type="term" value="F:tRNA-specific adenosine-34 deaminase activity"/>
    <property type="evidence" value="ECO:0007669"/>
    <property type="project" value="UniProtKB-UniRule"/>
</dbReference>
<comment type="function">
    <text evidence="8">Catalyzes the deamination of adenosine to inosine at the wobble position 34 of tRNA(Arg2).</text>
</comment>
<dbReference type="CDD" id="cd01285">
    <property type="entry name" value="nucleoside_deaminase"/>
    <property type="match status" value="1"/>
</dbReference>
<dbReference type="InterPro" id="IPR028883">
    <property type="entry name" value="tRNA_aden_deaminase"/>
</dbReference>
<accession>A0A1M4X6W3</accession>
<dbReference type="Gene3D" id="3.40.140.10">
    <property type="entry name" value="Cytidine Deaminase, domain 2"/>
    <property type="match status" value="1"/>
</dbReference>